<dbReference type="InterPro" id="IPR016163">
    <property type="entry name" value="Ald_DH_C"/>
</dbReference>
<dbReference type="AlphaFoldDB" id="A0A4J2GDH5"/>
<organism evidence="4">
    <name type="scientific">Streptococcus pneumoniae</name>
    <dbReference type="NCBI Taxonomy" id="1313"/>
    <lineage>
        <taxon>Bacteria</taxon>
        <taxon>Bacillati</taxon>
        <taxon>Bacillota</taxon>
        <taxon>Bacilli</taxon>
        <taxon>Lactobacillales</taxon>
        <taxon>Streptococcaceae</taxon>
        <taxon>Streptococcus</taxon>
    </lineage>
</organism>
<evidence type="ECO:0000313" key="4">
    <source>
        <dbReference type="EMBL" id="VNQ90221.1"/>
    </source>
</evidence>
<dbReference type="InterPro" id="IPR015590">
    <property type="entry name" value="Aldehyde_DH_dom"/>
</dbReference>
<evidence type="ECO:0000256" key="2">
    <source>
        <dbReference type="ARBA" id="ARBA00023002"/>
    </source>
</evidence>
<name>A0A4J2GDH5_STREE</name>
<accession>A0A4J2GDH5</accession>
<dbReference type="Gene3D" id="3.40.309.10">
    <property type="entry name" value="Aldehyde Dehydrogenase, Chain A, domain 2"/>
    <property type="match status" value="1"/>
</dbReference>
<sequence>MASVEEAIAFANESEFGLQSSVFTNDFKKAFEIAEKLEVGAVHINNKTQRGPDNFPFLGVKGSGAGVQGIKYSIEAMTNVKSIVFDVK</sequence>
<dbReference type="GO" id="GO:0008911">
    <property type="term" value="F:lactaldehyde dehydrogenase (NAD+) activity"/>
    <property type="evidence" value="ECO:0007669"/>
    <property type="project" value="TreeGrafter"/>
</dbReference>
<reference evidence="4" key="1">
    <citation type="submission" date="2019-04" db="EMBL/GenBank/DDBJ databases">
        <authorList>
            <consortium name="Pathogen Informatics"/>
        </authorList>
    </citation>
    <scope>NUCLEOTIDE SEQUENCE</scope>
    <source>
        <strain evidence="4">GPSC72</strain>
    </source>
</reference>
<dbReference type="GO" id="GO:0008886">
    <property type="term" value="F:glyceraldehyde-3-phosphate dehydrogenase (NADP+) (non-phosphorylating) activity"/>
    <property type="evidence" value="ECO:0007669"/>
    <property type="project" value="UniProtKB-EC"/>
</dbReference>
<keyword evidence="2 4" id="KW-0560">Oxidoreductase</keyword>
<feature type="domain" description="Aldehyde dehydrogenase" evidence="3">
    <location>
        <begin position="3"/>
        <end position="83"/>
    </location>
</feature>
<dbReference type="EC" id="1.2.1.9" evidence="4"/>
<dbReference type="InterPro" id="IPR051020">
    <property type="entry name" value="ALDH-related_metabolic_enz"/>
</dbReference>
<dbReference type="EMBL" id="CAATIT010000008">
    <property type="protein sequence ID" value="VNQ90221.1"/>
    <property type="molecule type" value="Genomic_DNA"/>
</dbReference>
<comment type="similarity">
    <text evidence="1">Belongs to the aldehyde dehydrogenase family.</text>
</comment>
<evidence type="ECO:0000259" key="3">
    <source>
        <dbReference type="Pfam" id="PF00171"/>
    </source>
</evidence>
<dbReference type="PANTHER" id="PTHR42991">
    <property type="entry name" value="ALDEHYDE DEHYDROGENASE"/>
    <property type="match status" value="1"/>
</dbReference>
<dbReference type="SUPFAM" id="SSF53720">
    <property type="entry name" value="ALDH-like"/>
    <property type="match status" value="1"/>
</dbReference>
<evidence type="ECO:0000256" key="1">
    <source>
        <dbReference type="ARBA" id="ARBA00009986"/>
    </source>
</evidence>
<dbReference type="InterPro" id="IPR016161">
    <property type="entry name" value="Ald_DH/histidinol_DH"/>
</dbReference>
<gene>
    <name evidence="4" type="primary">gapN_1</name>
    <name evidence="4" type="ORF">SAMEA3381414_01831</name>
</gene>
<dbReference type="PANTHER" id="PTHR42991:SF1">
    <property type="entry name" value="ALDEHYDE DEHYDROGENASE"/>
    <property type="match status" value="1"/>
</dbReference>
<dbReference type="Pfam" id="PF00171">
    <property type="entry name" value="Aldedh"/>
    <property type="match status" value="1"/>
</dbReference>
<proteinExistence type="inferred from homology"/>
<protein>
    <submittedName>
        <fullName evidence="4">NADP-dependent glyceraldehyde-3-phosphate dehydrogenase</fullName>
        <ecNumber evidence="4">1.2.1.9</ecNumber>
    </submittedName>
</protein>